<protein>
    <submittedName>
        <fullName evidence="3">Uncharacterized protein</fullName>
    </submittedName>
</protein>
<dbReference type="Proteomes" id="UP001190700">
    <property type="component" value="Unassembled WGS sequence"/>
</dbReference>
<sequence>MGVFNVDDEVAVDRDFEQEYFNLAVIADGDRAELDVTRSELLECQDEVALLKQRLRDASREQRNLASQVKALQGRLAGSAPAPPPTHNSYSRPLSAPLGKRNVIVAPGRIRPGSAAPQDTSLSLQRPPSALSAGTPSRPQSGRRGPDLEPPLGRHRPTSALAISAKSEAAGRAQWNAQKSGVAASSSTQGVEGEDWVAATGPSTTSRTTPASVAGSLGYKDVAVQVAATNWTRFYFRNELNATNMKKANDFYQYFDVVEREPLSPGEMVSTHRILEELAPEWLPESYSRLYYSRHREGTELGKISFRCSKEITKSGDLFAKEPEKVLVMEEFVNFVARLLPRSNLDYECLRELQSGLLLHCSESSKKSKANLIAQVRETLREDFTAEMTKLRTSLLEEMAHAQDANKRKETLNSCLSKMQRSVHNQWGQRMKAQNEGMNAEMERLLCEMVHLNDTIRSLQDALAKAELEAQRKYDDKCEEKRLVDEEAAALRVQYDSLVADHAKESEELNNKVKRQATQIAELESNLSQLKAEYEMYKEQADSWMREQQDTAANTKKAYESQVKSMNESMTKLNVTGTWKLTSSRLKSEGNAEALSQMEEKMKSIESELLTTQHTGFWAKTALKTNLASALSDLGKLKADTNAETEKMRLESAEREAALRAALEQKDLDVEKGAKLKADLEDELARMKKEEDEKNEILQQMESSLEDIQARLDTTLKAEEDANLARSNLEKTMQVQSAKEKSEYDNMYLVQLFGSNGMLSKKMDNGDFVSMCHGYFGYMAANYKVEAMVCALAYDPEKDDDGEDDPDTFDDNVFKVMAVTPGLSSAGLVHFQDAGTFLPQDPTTLHYKACNLGKAQEMRDQRYGVKLVCIPLIIGKEVTVTMGATPSYGTLMFLVPGEVEGDEKLMKLVETDMRGGAYNGKDGLGKAATQLMLSEMQAAQAVVETPHHVPADDHAQAYNKMVLKKVELESALLKTTLNKALTELKRYRRPTDTVIAIVMGVLLLVHDEHVMQFRELFDFALGPRGENQMSSIWLVSRNKLISGSKHGSLINLMRALELSDFYLASAAYAQLDPEEKEGVQMTQRLGTQIIATFDKEKTKKASQVLYMLREWMIVITDMNTMVISGKYELPPSMA</sequence>
<accession>A0AAE0GT77</accession>
<name>A0AAE0GT77_9CHLO</name>
<feature type="region of interest" description="Disordered" evidence="2">
    <location>
        <begin position="109"/>
        <end position="193"/>
    </location>
</feature>
<dbReference type="EMBL" id="LGRX02002670">
    <property type="protein sequence ID" value="KAK3283707.1"/>
    <property type="molecule type" value="Genomic_DNA"/>
</dbReference>
<organism evidence="3 4">
    <name type="scientific">Cymbomonas tetramitiformis</name>
    <dbReference type="NCBI Taxonomy" id="36881"/>
    <lineage>
        <taxon>Eukaryota</taxon>
        <taxon>Viridiplantae</taxon>
        <taxon>Chlorophyta</taxon>
        <taxon>Pyramimonadophyceae</taxon>
        <taxon>Pyramimonadales</taxon>
        <taxon>Pyramimonadaceae</taxon>
        <taxon>Cymbomonas</taxon>
    </lineage>
</organism>
<feature type="coiled-coil region" evidence="1">
    <location>
        <begin position="428"/>
        <end position="547"/>
    </location>
</feature>
<feature type="compositionally biased region" description="Polar residues" evidence="2">
    <location>
        <begin position="117"/>
        <end position="140"/>
    </location>
</feature>
<keyword evidence="4" id="KW-1185">Reference proteome</keyword>
<proteinExistence type="predicted"/>
<dbReference type="AlphaFoldDB" id="A0AAE0GT77"/>
<evidence type="ECO:0000313" key="4">
    <source>
        <dbReference type="Proteomes" id="UP001190700"/>
    </source>
</evidence>
<evidence type="ECO:0000256" key="2">
    <source>
        <dbReference type="SAM" id="MobiDB-lite"/>
    </source>
</evidence>
<comment type="caution">
    <text evidence="3">The sequence shown here is derived from an EMBL/GenBank/DDBJ whole genome shotgun (WGS) entry which is preliminary data.</text>
</comment>
<reference evidence="3 4" key="1">
    <citation type="journal article" date="2015" name="Genome Biol. Evol.">
        <title>Comparative Genomics of a Bacterivorous Green Alga Reveals Evolutionary Causalities and Consequences of Phago-Mixotrophic Mode of Nutrition.</title>
        <authorList>
            <person name="Burns J.A."/>
            <person name="Paasch A."/>
            <person name="Narechania A."/>
            <person name="Kim E."/>
        </authorList>
    </citation>
    <scope>NUCLEOTIDE SEQUENCE [LARGE SCALE GENOMIC DNA]</scope>
    <source>
        <strain evidence="3 4">PLY_AMNH</strain>
    </source>
</reference>
<keyword evidence="1" id="KW-0175">Coiled coil</keyword>
<feature type="region of interest" description="Disordered" evidence="2">
    <location>
        <begin position="76"/>
        <end position="96"/>
    </location>
</feature>
<feature type="coiled-coil region" evidence="1">
    <location>
        <begin position="595"/>
        <end position="718"/>
    </location>
</feature>
<evidence type="ECO:0000313" key="3">
    <source>
        <dbReference type="EMBL" id="KAK3283707.1"/>
    </source>
</evidence>
<evidence type="ECO:0000256" key="1">
    <source>
        <dbReference type="SAM" id="Coils"/>
    </source>
</evidence>
<feature type="compositionally biased region" description="Polar residues" evidence="2">
    <location>
        <begin position="175"/>
        <end position="190"/>
    </location>
</feature>
<gene>
    <name evidence="3" type="ORF">CYMTET_8600</name>
</gene>
<feature type="coiled-coil region" evidence="1">
    <location>
        <begin position="34"/>
        <end position="75"/>
    </location>
</feature>